<dbReference type="PANTHER" id="PTHR47691:SF3">
    <property type="entry name" value="HTH-TYPE TRANSCRIPTIONAL REGULATOR RV0890C-RELATED"/>
    <property type="match status" value="1"/>
</dbReference>
<dbReference type="PRINTS" id="PR00364">
    <property type="entry name" value="DISEASERSIST"/>
</dbReference>
<dbReference type="EMBL" id="JACHGT010000008">
    <property type="protein sequence ID" value="MBB6036030.1"/>
    <property type="molecule type" value="Genomic_DNA"/>
</dbReference>
<protein>
    <recommendedName>
        <fullName evidence="1">Orc1-like AAA ATPase domain-containing protein</fullName>
    </recommendedName>
</protein>
<dbReference type="Gene3D" id="3.40.50.300">
    <property type="entry name" value="P-loop containing nucleotide triphosphate hydrolases"/>
    <property type="match status" value="1"/>
</dbReference>
<dbReference type="Proteomes" id="UP000548476">
    <property type="component" value="Unassembled WGS sequence"/>
</dbReference>
<dbReference type="InterPro" id="IPR027417">
    <property type="entry name" value="P-loop_NTPase"/>
</dbReference>
<evidence type="ECO:0000313" key="3">
    <source>
        <dbReference type="Proteomes" id="UP000548476"/>
    </source>
</evidence>
<dbReference type="PANTHER" id="PTHR47691">
    <property type="entry name" value="REGULATOR-RELATED"/>
    <property type="match status" value="1"/>
</dbReference>
<dbReference type="GO" id="GO:0043531">
    <property type="term" value="F:ADP binding"/>
    <property type="evidence" value="ECO:0007669"/>
    <property type="project" value="InterPro"/>
</dbReference>
<accession>A0A841FVM7</accession>
<gene>
    <name evidence="2" type="ORF">HNR73_003898</name>
</gene>
<dbReference type="Pfam" id="PF13191">
    <property type="entry name" value="AAA_16"/>
    <property type="match status" value="1"/>
</dbReference>
<comment type="caution">
    <text evidence="2">The sequence shown here is derived from an EMBL/GenBank/DDBJ whole genome shotgun (WGS) entry which is preliminary data.</text>
</comment>
<organism evidence="2 3">
    <name type="scientific">Phytomonospora endophytica</name>
    <dbReference type="NCBI Taxonomy" id="714109"/>
    <lineage>
        <taxon>Bacteria</taxon>
        <taxon>Bacillati</taxon>
        <taxon>Actinomycetota</taxon>
        <taxon>Actinomycetes</taxon>
        <taxon>Micromonosporales</taxon>
        <taxon>Micromonosporaceae</taxon>
        <taxon>Phytomonospora</taxon>
    </lineage>
</organism>
<keyword evidence="3" id="KW-1185">Reference proteome</keyword>
<sequence length="336" mass="34987">MGAPPPPDPATADAAAFVASLSALRAWAGNPSLRSLRVLGGTTTTNGGDTVDALPVSTISYVLRGVRLPQLPRKSFVDAYVTACYRAAGREPADAPGRWVEAWSGLRGSSPAKATPLPDDTGDFTGRAGELARILGHVTHSTGATGIVTIGGAPGIGKTALALRAAHRLASRFTAVHYVDLRGRGRRPRTPLDALHSLMPDAGASLETAAARWRETTASAKTLVVLDDCRSAEQAAPLLPDGPGCFAILTSRARLAVDGAYAMTLGAFPAEQAWALLGRIAGEERLRGETEAVAELVARVGALPGAIRRLGETLRRRPAWTVREVLGALGRFDGVG</sequence>
<evidence type="ECO:0000313" key="2">
    <source>
        <dbReference type="EMBL" id="MBB6036030.1"/>
    </source>
</evidence>
<dbReference type="AlphaFoldDB" id="A0A841FVM7"/>
<dbReference type="RefSeq" id="WP_184788880.1">
    <property type="nucleotide sequence ID" value="NZ_BONT01000046.1"/>
</dbReference>
<name>A0A841FVM7_9ACTN</name>
<dbReference type="SUPFAM" id="SSF52540">
    <property type="entry name" value="P-loop containing nucleoside triphosphate hydrolases"/>
    <property type="match status" value="1"/>
</dbReference>
<dbReference type="InterPro" id="IPR041664">
    <property type="entry name" value="AAA_16"/>
</dbReference>
<feature type="domain" description="Orc1-like AAA ATPase" evidence="1">
    <location>
        <begin position="124"/>
        <end position="234"/>
    </location>
</feature>
<evidence type="ECO:0000259" key="1">
    <source>
        <dbReference type="Pfam" id="PF13191"/>
    </source>
</evidence>
<reference evidence="2 3" key="1">
    <citation type="submission" date="2020-08" db="EMBL/GenBank/DDBJ databases">
        <title>Genomic Encyclopedia of Type Strains, Phase IV (KMG-IV): sequencing the most valuable type-strain genomes for metagenomic binning, comparative biology and taxonomic classification.</title>
        <authorList>
            <person name="Goeker M."/>
        </authorList>
    </citation>
    <scope>NUCLEOTIDE SEQUENCE [LARGE SCALE GENOMIC DNA]</scope>
    <source>
        <strain evidence="2 3">YIM 65646</strain>
    </source>
</reference>
<proteinExistence type="predicted"/>